<protein>
    <submittedName>
        <fullName evidence="1">Uncharacterized protein</fullName>
    </submittedName>
</protein>
<keyword evidence="2" id="KW-1185">Reference proteome</keyword>
<gene>
    <name evidence="1" type="ORF">PECUL_23A040125</name>
</gene>
<accession>A0AAD1VVB9</accession>
<evidence type="ECO:0000313" key="1">
    <source>
        <dbReference type="EMBL" id="CAH2274787.1"/>
    </source>
</evidence>
<dbReference type="AlphaFoldDB" id="A0AAD1VVB9"/>
<sequence length="134" mass="15593">MLKESLPKAQFLRVARNNSDQHKMEEQIEEMTQKFLEIGYRCQELLKAQQEARNASANMQVRKPPAMVFPMAYNDALPKIAKIIKQNWKMLASDDTLPKVFKENLLICFKRNKTLKDILVHTDPIKSYIQEVAS</sequence>
<evidence type="ECO:0000313" key="2">
    <source>
        <dbReference type="Proteomes" id="UP001295444"/>
    </source>
</evidence>
<dbReference type="PANTHER" id="PTHR21301:SF12">
    <property type="match status" value="1"/>
</dbReference>
<reference evidence="1" key="1">
    <citation type="submission" date="2022-03" db="EMBL/GenBank/DDBJ databases">
        <authorList>
            <person name="Alioto T."/>
            <person name="Alioto T."/>
            <person name="Gomez Garrido J."/>
        </authorList>
    </citation>
    <scope>NUCLEOTIDE SEQUENCE</scope>
</reference>
<proteinExistence type="predicted"/>
<dbReference type="Proteomes" id="UP001295444">
    <property type="component" value="Chromosome 03"/>
</dbReference>
<organism evidence="1 2">
    <name type="scientific">Pelobates cultripes</name>
    <name type="common">Western spadefoot toad</name>
    <dbReference type="NCBI Taxonomy" id="61616"/>
    <lineage>
        <taxon>Eukaryota</taxon>
        <taxon>Metazoa</taxon>
        <taxon>Chordata</taxon>
        <taxon>Craniata</taxon>
        <taxon>Vertebrata</taxon>
        <taxon>Euteleostomi</taxon>
        <taxon>Amphibia</taxon>
        <taxon>Batrachia</taxon>
        <taxon>Anura</taxon>
        <taxon>Pelobatoidea</taxon>
        <taxon>Pelobatidae</taxon>
        <taxon>Pelobates</taxon>
    </lineage>
</organism>
<dbReference type="EMBL" id="OW240914">
    <property type="protein sequence ID" value="CAH2274787.1"/>
    <property type="molecule type" value="Genomic_DNA"/>
</dbReference>
<name>A0AAD1VVB9_PELCU</name>
<dbReference type="PANTHER" id="PTHR21301">
    <property type="entry name" value="REVERSE TRANSCRIPTASE"/>
    <property type="match status" value="1"/>
</dbReference>